<dbReference type="InterPro" id="IPR035986">
    <property type="entry name" value="PKD_dom_sf"/>
</dbReference>
<dbReference type="InterPro" id="IPR022409">
    <property type="entry name" value="PKD/Chitinase_dom"/>
</dbReference>
<keyword evidence="2" id="KW-0325">Glycoprotein</keyword>
<dbReference type="OrthoDB" id="1488276at2"/>
<evidence type="ECO:0000256" key="1">
    <source>
        <dbReference type="ARBA" id="ARBA00022729"/>
    </source>
</evidence>
<reference evidence="4 5" key="1">
    <citation type="submission" date="2018-01" db="EMBL/GenBank/DDBJ databases">
        <authorList>
            <person name="Gaut B.S."/>
            <person name="Morton B.R."/>
            <person name="Clegg M.T."/>
            <person name="Duvall M.R."/>
        </authorList>
    </citation>
    <scope>NUCLEOTIDE SEQUENCE [LARGE SCALE GENOMIC DNA]</scope>
    <source>
        <strain evidence="4 5">HR-AV</strain>
    </source>
</reference>
<gene>
    <name evidence="4" type="ORF">C3K47_19195</name>
</gene>
<dbReference type="InterPro" id="IPR036179">
    <property type="entry name" value="Ig-like_dom_sf"/>
</dbReference>
<dbReference type="PROSITE" id="PS50093">
    <property type="entry name" value="PKD"/>
    <property type="match status" value="3"/>
</dbReference>
<keyword evidence="5" id="KW-1185">Reference proteome</keyword>
<protein>
    <recommendedName>
        <fullName evidence="3">PKD domain-containing protein</fullName>
    </recommendedName>
</protein>
<feature type="domain" description="PKD" evidence="3">
    <location>
        <begin position="2683"/>
        <end position="2723"/>
    </location>
</feature>
<dbReference type="CDD" id="cd00146">
    <property type="entry name" value="PKD"/>
    <property type="match status" value="1"/>
</dbReference>
<dbReference type="EMBL" id="PQVF01000024">
    <property type="protein sequence ID" value="POY34648.1"/>
    <property type="molecule type" value="Genomic_DNA"/>
</dbReference>
<feature type="non-terminal residue" evidence="4">
    <location>
        <position position="1"/>
    </location>
</feature>
<dbReference type="RefSeq" id="WP_103790787.1">
    <property type="nucleotide sequence ID" value="NZ_PQVF01000024.1"/>
</dbReference>
<dbReference type="PANTHER" id="PTHR44427:SF5">
    <property type="entry name" value="V-SET AND IMMUNOGLOBULIN DOMAIN-CONTAINING PROTEIN 10-LIKE"/>
    <property type="match status" value="1"/>
</dbReference>
<organism evidence="4 5">
    <name type="scientific">Solitalea longa</name>
    <dbReference type="NCBI Taxonomy" id="2079460"/>
    <lineage>
        <taxon>Bacteria</taxon>
        <taxon>Pseudomonadati</taxon>
        <taxon>Bacteroidota</taxon>
        <taxon>Sphingobacteriia</taxon>
        <taxon>Sphingobacteriales</taxon>
        <taxon>Sphingobacteriaceae</taxon>
        <taxon>Solitalea</taxon>
    </lineage>
</organism>
<evidence type="ECO:0000313" key="4">
    <source>
        <dbReference type="EMBL" id="POY34648.1"/>
    </source>
</evidence>
<dbReference type="SMART" id="SM00089">
    <property type="entry name" value="PKD"/>
    <property type="match status" value="7"/>
</dbReference>
<dbReference type="Gene3D" id="2.60.40.10">
    <property type="entry name" value="Immunoglobulins"/>
    <property type="match status" value="22"/>
</dbReference>
<keyword evidence="1" id="KW-0732">Signal</keyword>
<dbReference type="InterPro" id="IPR013783">
    <property type="entry name" value="Ig-like_fold"/>
</dbReference>
<evidence type="ECO:0000259" key="3">
    <source>
        <dbReference type="PROSITE" id="PS50093"/>
    </source>
</evidence>
<comment type="caution">
    <text evidence="4">The sequence shown here is derived from an EMBL/GenBank/DDBJ whole genome shotgun (WGS) entry which is preliminary data.</text>
</comment>
<proteinExistence type="predicted"/>
<dbReference type="SUPFAM" id="SSF48726">
    <property type="entry name" value="Immunoglobulin"/>
    <property type="match status" value="1"/>
</dbReference>
<accession>A0A2S4ZWA3</accession>
<dbReference type="Pfam" id="PF19081">
    <property type="entry name" value="Ig_7"/>
    <property type="match status" value="2"/>
</dbReference>
<evidence type="ECO:0000313" key="5">
    <source>
        <dbReference type="Proteomes" id="UP000236893"/>
    </source>
</evidence>
<dbReference type="SUPFAM" id="SSF49299">
    <property type="entry name" value="PKD domain"/>
    <property type="match status" value="7"/>
</dbReference>
<dbReference type="Pfam" id="PF18911">
    <property type="entry name" value="PKD_4"/>
    <property type="match status" value="3"/>
</dbReference>
<dbReference type="InterPro" id="IPR044023">
    <property type="entry name" value="Ig_7"/>
</dbReference>
<dbReference type="PANTHER" id="PTHR44427">
    <property type="entry name" value="CARCINOEMBRYONIC ANTIGEN-RELATED CELL ADHESION MOLECULE 19"/>
    <property type="match status" value="1"/>
</dbReference>
<dbReference type="InterPro" id="IPR050831">
    <property type="entry name" value="CEA_cell_adhesion"/>
</dbReference>
<dbReference type="InterPro" id="IPR000601">
    <property type="entry name" value="PKD_dom"/>
</dbReference>
<name>A0A2S4ZWA3_9SPHI</name>
<dbReference type="Proteomes" id="UP000236893">
    <property type="component" value="Unassembled WGS sequence"/>
</dbReference>
<feature type="domain" description="PKD" evidence="3">
    <location>
        <begin position="1951"/>
        <end position="2027"/>
    </location>
</feature>
<feature type="domain" description="PKD" evidence="3">
    <location>
        <begin position="2327"/>
        <end position="2376"/>
    </location>
</feature>
<evidence type="ECO:0000256" key="2">
    <source>
        <dbReference type="ARBA" id="ARBA00023180"/>
    </source>
</evidence>
<sequence length="3061" mass="311879">TFCQGGSQVISVPAQAGASYQWYNGATAVGTNSNSYTATTSGTYTVVVTFTATTCKATSAPVSVTVNPLPTATISPSGPTTFCSGGSVTLTAPSQANVKYEWFQGVTPVGTNSNTYTASASGSYTVKVTNTITTCTDTSPATVVTVNNTPTVTLNAPGPYTFCQNGSQVISVTDESALGVTYQWYNGITAIPGATSYTYTATTTGQYKVVASYPAAAGGCSATSATVNVTVNPLPTVTVAPAGPIAGCAGDVIVLTATSQAGMNYQWYNGVTPVGTNTNTYSATTSGNYSVVVTNPTTTCSAPSNVVAVTITPIPDVTLNAAGPYTFCQGGSQVISVPAQAGASYQWYNGATAVGANSNSYTATTSGTYTVVVTFTATTCKATSAPVSVTVNPLPTATISPSGPTTFCSGGSVTLTAPAQANVKYEWFQGVTPVGTNSNTYTASASGSYTVKVTNTITTCTDTSPATVVTVNNTPTVTLNAPGPYTFCQNGSQVISVTDESALGVTYQWYNGVTAIPGATSYTYTATTTGQYKVVASYPAAAGGCSATSATVNVTVNPLPTVTVAPAGPIAGCAGDVIVLTATSQAGMNYQWYNGVTPVGTNTNTYSATTSGNYSVVVTNPTTTCSAPSNVVAVTITPIPDVTLNAAGPYTFCQGGSQVISVPAQAGASYQWYNGATAVGTNSNSYTATTSGTYTVVVTFTATTCKATSAPVSVTVNPLPTATISPSGPTTFCSGGSVTLTAPAQANVKYEWFQGVTQVGTNSNTYTASASGSYTVKVTNTITTCTDTSPATVVTVNNTPTVTLNAPGPYTFCQNGAQVISVTDESALGVTYQWYNGITAIPGATSYTYTATTTGQYKVVASYPAAAGGCSATSATVNVTVNPLPTVTVAPAGPIAGCAGDVIVLTATSQAGMNYQWYNGVTPVGTNTNTYSATTSGNYSVVVTNPTTTCSAPSNVVAVTITPIPDVTLNAAGPYTFCQGGSQVISVPAQAGASYQWYNGATAVGTNSNSYTATTSGTYTVVVTFTATTCKATSAPVSVTVNPLPTATISPSGPTTFCSGGSVTLTAPAQANVKYEWFQGATPVGTNSNTYTASASGSYTVKVTNTITTCTDTSPATVVTVDPKPVATITASGPTSFCNPGSVVLSVPVQSGATYQWFQDGNPVGTNSNTYTASAAGNYTVTVSFATGCTTASPTGVVVTVWDFATPVVSATGTLDFCVGGSVTLKVSPVVTGVTYKWYNTAAPLVSVATGTFYTTNTVGDYYVMATDVNGCPKQSNTVSITSNPLPDVTLTNPGPHSFCSGSNVSFSVPFVAGYSYQWFNKGAIASGVSNTNSYTATATGKYKVVVTSDKGCISTSADVDVTVFDIPDPVIKSSGSTTICANETVSLTINPFSAAATYQWRKDGVDIVGATSQTYVVSETAAGTYNFDVVASYPTGCQEFSNVIPVTVKPLPIVTPTTPTTIQFCDGGSSTIGVTAGPAGTSYVWTKDGSAFGCNCASITVSDGGNYQVKVTYPAPSGCSATSIVFNVTEYKITKPIIAADGPLAFCAGEDVVLSVSNADATLNYQWQLNGSPIGGATSTSYTATTAGNYTVVGTNSFGCSETSAIVTVTVNPLSVASINPAGPHKFCFGGNVSLTVTSTYPTDTYKWTYNGVSIPGATSATYNATQTGIYNVIVTTSNGCSSGANNVSVTVDPLPQPKIVNGAGSTINFCSGGGITHLAVDNPYVAYQWYKDGVAVADSTNRDYWVQPTATSETHQYTVRVWDANGCNGITAAPVFVNSYQPTVIIQGNFTACDPNPAQLYVVSPAITIDWYYSPTNTAPITWSSAAAATTTYNAYNTGWYKVKANDGTCDAWSDSVFIQIEKIIPVITPGGSTTFCGTSTAKVTLSETFYNDPVKYAYQWQVGGVDIPGAIFPSYEATATGNYNVKVTSKFGCFGTAAAPVTVTVNPIPTANFSVPSACLPAGGLQFTDASVGNGGATITGWSWDLDGFTSTSQNPAVPAYTSSGIKTIILTVTDSKGCSNTITKPYNFNGNEPVASFTYPGATVCNNTPITFNGTGSAASLTLPATSLSYDWKFFDASNNQIALSAPNNSSVTVTFPTSNTVAAYKVRLTVTTDLGCFDSEEHTVTISPEPKAKLALPKTNVCRQDLPFALTGGSEVLGLPGNGVYAGPGVNSATGIFDPAAAGVSGAAPHTITYTYTTNDGCVDVAIDTIRVNPMPTTTISANPAENASDEVEVCDGDAVTFTAGGAATYEWFKDGVTLNVIAPTYTTTEAGDYYALGTSAAGCTTQSKTIKVIVNPIPVALFTMDGDCVSNTGSVFDASTSSVASGSITNYTWDFGDGSPAVSTASPITTYVYTASGNYTVKLTVTTSKGCIDTETLNYQFNGNVPAASFTASATTVCQGTAVTFTDTSIPGTVGAINKWKWEFFDPITNALLPISAPSAASVTVNFPDVTATTDYRVKLTVYTEFGCEDESAPQTITVHPVATTTLAVGVPEICIDGGLVDITSSVTNGVAVAAPVYTTDAPAGSITAAGKFDPAVAGVGTWTITYVASATDGSCPSVAATATIVVHPLPTPSITPSATAECDGSTITLTASVGSTYQWRKGGVDIAGQNAQTLTLSTVAESGSYTVVVNDGFGCDDESPAQVITIYPNPVASFTKPSSCGSAGDVFTDVSSVGGGYSLTYAWDLGEGFTSTLQNPAVPAYTTAGPKTITLTVTSSGNGCKDTYTDVYQYNGATPVASFTASSTTVCQDGTVTLDATGSSTGVSPITDYIWEFSEGGSVINTISAANQAVVSISFPAITSSHTYDVKLTVRTQDGCESSTAPQSITVHPVATTTLAVGVPEICIDGGLVDITSSVTNGVAVAAPVYTTNAPAGTITAAGKFDPAVAGVGTWTITYVATATDGSCASTPATATIVVHPLPTPSITPSATAECEGGTITLTASVGSTYQWRKGGVDIAGQNAQTLTLSTVAESGSYTVVVNDGFGCDDESPAQVITIYPNPVASFTKPSSCGSAGDVFTDVSSVGGGYSLTYAWDLGEGFTSTLQNPAVPAYTTAG</sequence>
<feature type="non-terminal residue" evidence="4">
    <location>
        <position position="3061"/>
    </location>
</feature>